<dbReference type="InterPro" id="IPR004383">
    <property type="entry name" value="rRNA_lsu_MTrfase_RlmN/Cfr"/>
</dbReference>
<organism evidence="14">
    <name type="scientific">hydrothermal vent metagenome</name>
    <dbReference type="NCBI Taxonomy" id="652676"/>
    <lineage>
        <taxon>unclassified sequences</taxon>
        <taxon>metagenomes</taxon>
        <taxon>ecological metagenomes</taxon>
    </lineage>
</organism>
<dbReference type="FunFam" id="3.20.20.70:FF:000014">
    <property type="entry name" value="Probable dual-specificity RNA methyltransferase RlmN"/>
    <property type="match status" value="1"/>
</dbReference>
<name>A0A160VGA8_9ZZZZ</name>
<dbReference type="Pfam" id="PF04055">
    <property type="entry name" value="Radical_SAM"/>
    <property type="match status" value="1"/>
</dbReference>
<dbReference type="PROSITE" id="PS51918">
    <property type="entry name" value="RADICAL_SAM"/>
    <property type="match status" value="1"/>
</dbReference>
<evidence type="ECO:0000313" key="14">
    <source>
        <dbReference type="EMBL" id="CUV09655.1"/>
    </source>
</evidence>
<keyword evidence="12" id="KW-0411">Iron-sulfur</keyword>
<dbReference type="PIRSF" id="PIRSF006004">
    <property type="entry name" value="CHP00048"/>
    <property type="match status" value="1"/>
</dbReference>
<evidence type="ECO:0000256" key="2">
    <source>
        <dbReference type="ARBA" id="ARBA00004496"/>
    </source>
</evidence>
<dbReference type="GO" id="GO:0008173">
    <property type="term" value="F:RNA methyltransferase activity"/>
    <property type="evidence" value="ECO:0007669"/>
    <property type="project" value="InterPro"/>
</dbReference>
<evidence type="ECO:0000256" key="7">
    <source>
        <dbReference type="ARBA" id="ARBA00022679"/>
    </source>
</evidence>
<evidence type="ECO:0000256" key="3">
    <source>
        <dbReference type="ARBA" id="ARBA00022485"/>
    </source>
</evidence>
<keyword evidence="9" id="KW-0819">tRNA processing</keyword>
<dbReference type="InterPro" id="IPR007197">
    <property type="entry name" value="rSAM"/>
</dbReference>
<dbReference type="SFLD" id="SFLDG01062">
    <property type="entry name" value="methyltransferase_(Class_A)"/>
    <property type="match status" value="1"/>
</dbReference>
<dbReference type="GO" id="GO:0030488">
    <property type="term" value="P:tRNA methylation"/>
    <property type="evidence" value="ECO:0007669"/>
    <property type="project" value="InterPro"/>
</dbReference>
<sequence length="346" mass="39390">MPQLNKTTKKSYIELNNNEVSSLIKELDESQFRVQQIQNWVFDHYVETWDAMENLPIHIRDKLSARLPLHPLEINYITDSENASTQKILFQTQNGYPIESVLMYDQKRTTVCISSQVGCAVDCKFCATASMGFIHNLSTGEMVDQVIHLQRQSKTKITNVVFMGMGEPFLNYRRVIKAAEILNKKMGFGARRITISTAGIVPKIRQMAEENHKYKLAISLNATNELSRERIMPLTNTYTLKSLMDSAHYYYQKTRRLITFEYVLLKGINDSPNDGERLLVLLQSLPCKVNVIPYNEIGGSYNRPSENTINAFLDSLKHAPFTVTVRWSKGTEIDAGCGQLAVHGDI</sequence>
<dbReference type="SFLD" id="SFLDF00275">
    <property type="entry name" value="adenosine_C2_methyltransferase"/>
    <property type="match status" value="1"/>
</dbReference>
<proteinExistence type="inferred from homology"/>
<dbReference type="Gene3D" id="3.20.20.70">
    <property type="entry name" value="Aldolase class I"/>
    <property type="match status" value="1"/>
</dbReference>
<keyword evidence="5" id="KW-0698">rRNA processing</keyword>
<gene>
    <name evidence="14" type="ORF">MGWOODY_Mmi67</name>
</gene>
<evidence type="ECO:0000256" key="1">
    <source>
        <dbReference type="ARBA" id="ARBA00001966"/>
    </source>
</evidence>
<dbReference type="HAMAP" id="MF_01849">
    <property type="entry name" value="RNA_methyltr_RlmN"/>
    <property type="match status" value="1"/>
</dbReference>
<dbReference type="SUPFAM" id="SSF102114">
    <property type="entry name" value="Radical SAM enzymes"/>
    <property type="match status" value="1"/>
</dbReference>
<dbReference type="InterPro" id="IPR027492">
    <property type="entry name" value="RNA_MTrfase_RlmN"/>
</dbReference>
<evidence type="ECO:0000256" key="12">
    <source>
        <dbReference type="ARBA" id="ARBA00023014"/>
    </source>
</evidence>
<dbReference type="EMBL" id="FAXC01000284">
    <property type="protein sequence ID" value="CUV09655.1"/>
    <property type="molecule type" value="Genomic_DNA"/>
</dbReference>
<comment type="subcellular location">
    <subcellularLocation>
        <location evidence="2">Cytoplasm</location>
    </subcellularLocation>
</comment>
<dbReference type="Pfam" id="PF21016">
    <property type="entry name" value="RlmN_N"/>
    <property type="match status" value="1"/>
</dbReference>
<dbReference type="InterPro" id="IPR058240">
    <property type="entry name" value="rSAM_sf"/>
</dbReference>
<feature type="domain" description="Radical SAM core" evidence="13">
    <location>
        <begin position="105"/>
        <end position="334"/>
    </location>
</feature>
<dbReference type="GO" id="GO:0046872">
    <property type="term" value="F:metal ion binding"/>
    <property type="evidence" value="ECO:0007669"/>
    <property type="project" value="UniProtKB-KW"/>
</dbReference>
<evidence type="ECO:0000256" key="6">
    <source>
        <dbReference type="ARBA" id="ARBA00022603"/>
    </source>
</evidence>
<keyword evidence="8" id="KW-0949">S-adenosyl-L-methionine</keyword>
<evidence type="ECO:0000256" key="8">
    <source>
        <dbReference type="ARBA" id="ARBA00022691"/>
    </source>
</evidence>
<dbReference type="PANTHER" id="PTHR30544">
    <property type="entry name" value="23S RRNA METHYLTRANSFERASE"/>
    <property type="match status" value="1"/>
</dbReference>
<evidence type="ECO:0000256" key="9">
    <source>
        <dbReference type="ARBA" id="ARBA00022694"/>
    </source>
</evidence>
<keyword evidence="10" id="KW-0479">Metal-binding</keyword>
<dbReference type="GO" id="GO:0051539">
    <property type="term" value="F:4 iron, 4 sulfur cluster binding"/>
    <property type="evidence" value="ECO:0007669"/>
    <property type="project" value="UniProtKB-KW"/>
</dbReference>
<keyword evidence="11" id="KW-0408">Iron</keyword>
<dbReference type="EC" id="2.1.1.-" evidence="14"/>
<dbReference type="InterPro" id="IPR040072">
    <property type="entry name" value="Methyltransferase_A"/>
</dbReference>
<dbReference type="InterPro" id="IPR013785">
    <property type="entry name" value="Aldolase_TIM"/>
</dbReference>
<evidence type="ECO:0000259" key="13">
    <source>
        <dbReference type="PROSITE" id="PS51918"/>
    </source>
</evidence>
<dbReference type="GO" id="GO:0070475">
    <property type="term" value="P:rRNA base methylation"/>
    <property type="evidence" value="ECO:0007669"/>
    <property type="project" value="InterPro"/>
</dbReference>
<evidence type="ECO:0000256" key="4">
    <source>
        <dbReference type="ARBA" id="ARBA00022490"/>
    </source>
</evidence>
<evidence type="ECO:0000256" key="11">
    <source>
        <dbReference type="ARBA" id="ARBA00023004"/>
    </source>
</evidence>
<keyword evidence="7 14" id="KW-0808">Transferase</keyword>
<evidence type="ECO:0000256" key="10">
    <source>
        <dbReference type="ARBA" id="ARBA00022723"/>
    </source>
</evidence>
<dbReference type="AlphaFoldDB" id="A0A160VGA8"/>
<dbReference type="GO" id="GO:0005737">
    <property type="term" value="C:cytoplasm"/>
    <property type="evidence" value="ECO:0007669"/>
    <property type="project" value="UniProtKB-SubCell"/>
</dbReference>
<keyword evidence="3" id="KW-0004">4Fe-4S</keyword>
<keyword evidence="4" id="KW-0963">Cytoplasm</keyword>
<protein>
    <submittedName>
        <fullName evidence="14">Ribosomal RNA large subunit methyltransferase N</fullName>
        <ecNumber evidence="14">2.1.1.-</ecNumber>
    </submittedName>
</protein>
<dbReference type="Gene3D" id="1.10.150.530">
    <property type="match status" value="1"/>
</dbReference>
<dbReference type="PANTHER" id="PTHR30544:SF5">
    <property type="entry name" value="RADICAL SAM CORE DOMAIN-CONTAINING PROTEIN"/>
    <property type="match status" value="1"/>
</dbReference>
<reference evidence="14" key="1">
    <citation type="submission" date="2015-10" db="EMBL/GenBank/DDBJ databases">
        <authorList>
            <person name="Gilbert D.G."/>
        </authorList>
    </citation>
    <scope>NUCLEOTIDE SEQUENCE</scope>
</reference>
<dbReference type="InterPro" id="IPR048641">
    <property type="entry name" value="RlmN_N"/>
</dbReference>
<accession>A0A160VGA8</accession>
<dbReference type="SFLD" id="SFLDS00029">
    <property type="entry name" value="Radical_SAM"/>
    <property type="match status" value="1"/>
</dbReference>
<keyword evidence="6 14" id="KW-0489">Methyltransferase</keyword>
<comment type="cofactor">
    <cofactor evidence="1">
        <name>[4Fe-4S] cluster</name>
        <dbReference type="ChEBI" id="CHEBI:49883"/>
    </cofactor>
</comment>
<dbReference type="NCBIfam" id="TIGR00048">
    <property type="entry name" value="rRNA_mod_RlmN"/>
    <property type="match status" value="1"/>
</dbReference>
<evidence type="ECO:0000256" key="5">
    <source>
        <dbReference type="ARBA" id="ARBA00022552"/>
    </source>
</evidence>
<dbReference type="CDD" id="cd01335">
    <property type="entry name" value="Radical_SAM"/>
    <property type="match status" value="1"/>
</dbReference>